<evidence type="ECO:0000313" key="1">
    <source>
        <dbReference type="EMBL" id="KAJ4501867.1"/>
    </source>
</evidence>
<reference evidence="1" key="1">
    <citation type="submission" date="2022-08" db="EMBL/GenBank/DDBJ databases">
        <title>A Global Phylogenomic Analysis of the Shiitake Genus Lentinula.</title>
        <authorList>
            <consortium name="DOE Joint Genome Institute"/>
            <person name="Sierra-Patev S."/>
            <person name="Min B."/>
            <person name="Naranjo-Ortiz M."/>
            <person name="Looney B."/>
            <person name="Konkel Z."/>
            <person name="Slot J.C."/>
            <person name="Sakamoto Y."/>
            <person name="Steenwyk J.L."/>
            <person name="Rokas A."/>
            <person name="Carro J."/>
            <person name="Camarero S."/>
            <person name="Ferreira P."/>
            <person name="Molpeceres G."/>
            <person name="Ruiz-Duenas F.J."/>
            <person name="Serrano A."/>
            <person name="Henrissat B."/>
            <person name="Drula E."/>
            <person name="Hughes K.W."/>
            <person name="Mata J.L."/>
            <person name="Ishikawa N.K."/>
            <person name="Vargas-Isla R."/>
            <person name="Ushijima S."/>
            <person name="Smith C.A."/>
            <person name="Ahrendt S."/>
            <person name="Andreopoulos W."/>
            <person name="He G."/>
            <person name="Labutti K."/>
            <person name="Lipzen A."/>
            <person name="Ng V."/>
            <person name="Riley R."/>
            <person name="Sandor L."/>
            <person name="Barry K."/>
            <person name="Martinez A.T."/>
            <person name="Xiao Y."/>
            <person name="Gibbons J.G."/>
            <person name="Terashima K."/>
            <person name="Grigoriev I.V."/>
            <person name="Hibbett D.S."/>
        </authorList>
    </citation>
    <scope>NUCLEOTIDE SEQUENCE</scope>
    <source>
        <strain evidence="1">RHP3577 ss4</strain>
    </source>
</reference>
<gene>
    <name evidence="1" type="ORF">C8R41DRAFT_913149</name>
</gene>
<proteinExistence type="predicted"/>
<keyword evidence="2" id="KW-1185">Reference proteome</keyword>
<sequence length="329" mass="37724">MSFEDSLACLGPVSITPNEIWYHIGGFADHQSVVALAACNHRLHGILHPMIWKTLRIHQPAKLIEYAPVWKKRARQIFPLVKKVILGNVQSFDVIVEHSVAGYRYGNDWRKHTAILRLFTSLRSITFIGMFFPRRFALVLDSLTTVEELSLIRCCFHPLVDFTGVNGNIRRLMAEIMCWHGVSQSLSLIRCLDPECVVVVWRSSFVGKNFITELPKSVRTLTVKSTMWSWPTDETCCVRERSRFVQFIEAFPQLKELRIEGRVPNRQGDATFLTHLPSLESYFGPMHLFTSGGIDAKLLKFVYFTDDRVASMAVYNHLPNMRDVTGFTM</sequence>
<dbReference type="EMBL" id="JANVFT010000001">
    <property type="protein sequence ID" value="KAJ4501867.1"/>
    <property type="molecule type" value="Genomic_DNA"/>
</dbReference>
<protein>
    <recommendedName>
        <fullName evidence="3">F-box domain-containing protein</fullName>
    </recommendedName>
</protein>
<comment type="caution">
    <text evidence="1">The sequence shown here is derived from an EMBL/GenBank/DDBJ whole genome shotgun (WGS) entry which is preliminary data.</text>
</comment>
<evidence type="ECO:0008006" key="3">
    <source>
        <dbReference type="Google" id="ProtNLM"/>
    </source>
</evidence>
<organism evidence="1 2">
    <name type="scientific">Lentinula lateritia</name>
    <dbReference type="NCBI Taxonomy" id="40482"/>
    <lineage>
        <taxon>Eukaryota</taxon>
        <taxon>Fungi</taxon>
        <taxon>Dikarya</taxon>
        <taxon>Basidiomycota</taxon>
        <taxon>Agaricomycotina</taxon>
        <taxon>Agaricomycetes</taxon>
        <taxon>Agaricomycetidae</taxon>
        <taxon>Agaricales</taxon>
        <taxon>Marasmiineae</taxon>
        <taxon>Omphalotaceae</taxon>
        <taxon>Lentinula</taxon>
    </lineage>
</organism>
<evidence type="ECO:0000313" key="2">
    <source>
        <dbReference type="Proteomes" id="UP001150217"/>
    </source>
</evidence>
<accession>A0ABQ8W1F0</accession>
<name>A0ABQ8W1F0_9AGAR</name>
<dbReference type="Proteomes" id="UP001150217">
    <property type="component" value="Unassembled WGS sequence"/>
</dbReference>